<dbReference type="AlphaFoldDB" id="A0A2T0KPC0"/>
<sequence length="53" mass="5498">MGCGCGQKRRTTVYVLSFEDGSGRASSEHATRTDADVANARAGGGGTVRPVQR</sequence>
<comment type="caution">
    <text evidence="2">The sequence shown here is derived from an EMBL/GenBank/DDBJ whole genome shotgun (WGS) entry which is preliminary data.</text>
</comment>
<feature type="region of interest" description="Disordered" evidence="1">
    <location>
        <begin position="21"/>
        <end position="53"/>
    </location>
</feature>
<name>A0A2T0KPC0_9ACTN</name>
<evidence type="ECO:0000313" key="3">
    <source>
        <dbReference type="Proteomes" id="UP000239415"/>
    </source>
</evidence>
<feature type="compositionally biased region" description="Basic and acidic residues" evidence="1">
    <location>
        <begin position="26"/>
        <end position="35"/>
    </location>
</feature>
<proteinExistence type="predicted"/>
<keyword evidence="3" id="KW-1185">Reference proteome</keyword>
<reference evidence="2 3" key="1">
    <citation type="submission" date="2018-03" db="EMBL/GenBank/DDBJ databases">
        <title>Genomic Encyclopedia of Archaeal and Bacterial Type Strains, Phase II (KMG-II): from individual species to whole genera.</title>
        <authorList>
            <person name="Goeker M."/>
        </authorList>
    </citation>
    <scope>NUCLEOTIDE SEQUENCE [LARGE SCALE GENOMIC DNA]</scope>
    <source>
        <strain evidence="2 3">DSM 43146</strain>
    </source>
</reference>
<accession>A0A2T0KPC0</accession>
<dbReference type="Proteomes" id="UP000239415">
    <property type="component" value="Unassembled WGS sequence"/>
</dbReference>
<evidence type="ECO:0000313" key="2">
    <source>
        <dbReference type="EMBL" id="PRX25587.1"/>
    </source>
</evidence>
<protein>
    <submittedName>
        <fullName evidence="2">Uncharacterized protein</fullName>
    </submittedName>
</protein>
<gene>
    <name evidence="2" type="ORF">CLV67_101304</name>
</gene>
<evidence type="ECO:0000256" key="1">
    <source>
        <dbReference type="SAM" id="MobiDB-lite"/>
    </source>
</evidence>
<organism evidence="2 3">
    <name type="scientific">Actinoplanes italicus</name>
    <dbReference type="NCBI Taxonomy" id="113567"/>
    <lineage>
        <taxon>Bacteria</taxon>
        <taxon>Bacillati</taxon>
        <taxon>Actinomycetota</taxon>
        <taxon>Actinomycetes</taxon>
        <taxon>Micromonosporales</taxon>
        <taxon>Micromonosporaceae</taxon>
        <taxon>Actinoplanes</taxon>
    </lineage>
</organism>
<dbReference type="EMBL" id="PVMZ01000001">
    <property type="protein sequence ID" value="PRX25587.1"/>
    <property type="molecule type" value="Genomic_DNA"/>
</dbReference>